<evidence type="ECO:0000256" key="1">
    <source>
        <dbReference type="ARBA" id="ARBA00022801"/>
    </source>
</evidence>
<dbReference type="EMBL" id="OR769222">
    <property type="protein sequence ID" value="WQJ52941.1"/>
    <property type="molecule type" value="Genomic_DNA"/>
</dbReference>
<dbReference type="InterPro" id="IPR020084">
    <property type="entry name" value="NUDIX_hydrolase_CS"/>
</dbReference>
<feature type="domain" description="Nudix hydrolase" evidence="2">
    <location>
        <begin position="18"/>
        <end position="159"/>
    </location>
</feature>
<dbReference type="PANTHER" id="PTHR43736">
    <property type="entry name" value="ADP-RIBOSE PYROPHOSPHATASE"/>
    <property type="match status" value="1"/>
</dbReference>
<keyword evidence="4" id="KW-1185">Reference proteome</keyword>
<dbReference type="InterPro" id="IPR015797">
    <property type="entry name" value="NUDIX_hydrolase-like_dom_sf"/>
</dbReference>
<sequence>MKNFEFEHNGQKYWYSRANVCVTAVFCLDRDYNLCVLVNKRGTATDNENHKWNLPVGYLDFDETLKQCATREVFEETGVRIQENKLKLYNINSKPDGGNQDIGFRYYIMLEGFTEDYKVSMKYMEKNEVESIMWLPIQYIDEITWAWNHKDITKEIANKFFRNYIDKELSYDFICDDGVMVTIYANNNEYGIVDYKDCSNTSHKSHDTVENNWIKAYESCGLSMRPKTPTNVVLMKLLAKCKKLKDKDFYGGK</sequence>
<dbReference type="PANTHER" id="PTHR43736:SF1">
    <property type="entry name" value="DIHYDRONEOPTERIN TRIPHOSPHATE DIPHOSPHATASE"/>
    <property type="match status" value="1"/>
</dbReference>
<proteinExistence type="predicted"/>
<dbReference type="SUPFAM" id="SSF55811">
    <property type="entry name" value="Nudix"/>
    <property type="match status" value="1"/>
</dbReference>
<dbReference type="Proteomes" id="UP001349343">
    <property type="component" value="Segment"/>
</dbReference>
<evidence type="ECO:0000313" key="3">
    <source>
        <dbReference type="EMBL" id="WQJ52941.1"/>
    </source>
</evidence>
<dbReference type="Pfam" id="PF00293">
    <property type="entry name" value="NUDIX"/>
    <property type="match status" value="1"/>
</dbReference>
<accession>A0ABZ0Z1B9</accession>
<dbReference type="CDD" id="cd02883">
    <property type="entry name" value="NUDIX_Hydrolase"/>
    <property type="match status" value="1"/>
</dbReference>
<dbReference type="PROSITE" id="PS51462">
    <property type="entry name" value="NUDIX"/>
    <property type="match status" value="1"/>
</dbReference>
<keyword evidence="1 3" id="KW-0378">Hydrolase</keyword>
<reference evidence="3 4" key="1">
    <citation type="submission" date="2023-11" db="EMBL/GenBank/DDBJ databases">
        <authorList>
            <person name="Cook R."/>
            <person name="Crisci M."/>
            <person name="Pye H."/>
            <person name="Adriaenssens E."/>
            <person name="Santini J."/>
        </authorList>
    </citation>
    <scope>NUCLEOTIDE SEQUENCE [LARGE SCALE GENOMIC DNA]</scope>
    <source>
        <strain evidence="3">Lak_Megaphage_RVC_JS4_GC31</strain>
    </source>
</reference>
<dbReference type="GO" id="GO:0016787">
    <property type="term" value="F:hydrolase activity"/>
    <property type="evidence" value="ECO:0007669"/>
    <property type="project" value="UniProtKB-KW"/>
</dbReference>
<evidence type="ECO:0000313" key="4">
    <source>
        <dbReference type="Proteomes" id="UP001349343"/>
    </source>
</evidence>
<name>A0ABZ0Z1B9_9CAUD</name>
<dbReference type="Gene3D" id="3.90.79.10">
    <property type="entry name" value="Nucleoside Triphosphate Pyrophosphohydrolase"/>
    <property type="match status" value="1"/>
</dbReference>
<protein>
    <submittedName>
        <fullName evidence="3">MutT/NUDIX hydrolase</fullName>
    </submittedName>
</protein>
<dbReference type="InterPro" id="IPR000086">
    <property type="entry name" value="NUDIX_hydrolase_dom"/>
</dbReference>
<dbReference type="PROSITE" id="PS00893">
    <property type="entry name" value="NUDIX_BOX"/>
    <property type="match status" value="1"/>
</dbReference>
<organism evidence="3 4">
    <name type="scientific">phage Lak_Megaphage_RVC_JS4_GC31</name>
    <dbReference type="NCBI Taxonomy" id="3109228"/>
    <lineage>
        <taxon>Viruses</taxon>
        <taxon>Duplodnaviria</taxon>
        <taxon>Heunggongvirae</taxon>
        <taxon>Uroviricota</taxon>
        <taxon>Caudoviricetes</taxon>
        <taxon>Caudoviricetes code 15 clade</taxon>
    </lineage>
</organism>
<evidence type="ECO:0000259" key="2">
    <source>
        <dbReference type="PROSITE" id="PS51462"/>
    </source>
</evidence>